<protein>
    <submittedName>
        <fullName evidence="1">Uncharacterized protein</fullName>
    </submittedName>
</protein>
<reference evidence="1" key="1">
    <citation type="submission" date="2022-10" db="EMBL/GenBank/DDBJ databases">
        <title>The WGS of Solirubrobacter ginsenosidimutans DSM 21036.</title>
        <authorList>
            <person name="Jiang Z."/>
        </authorList>
    </citation>
    <scope>NUCLEOTIDE SEQUENCE</scope>
    <source>
        <strain evidence="1">DSM 21036</strain>
    </source>
</reference>
<name>A0A9X3MPE5_9ACTN</name>
<accession>A0A9X3MPE5</accession>
<evidence type="ECO:0000313" key="1">
    <source>
        <dbReference type="EMBL" id="MDA0158823.1"/>
    </source>
</evidence>
<dbReference type="Proteomes" id="UP001149140">
    <property type="component" value="Unassembled WGS sequence"/>
</dbReference>
<sequence length="113" mass="13115">MDALPIEEFARWWRETGEHELRQVLLWRWDPIGVADWFPSAADEYDSYAPQLVQVLRNGGDTDAVMTCLRNVELDAMGLPGTSPERLREVARVIDEWYGNSQKHWSEFGPIPR</sequence>
<evidence type="ECO:0000313" key="2">
    <source>
        <dbReference type="Proteomes" id="UP001149140"/>
    </source>
</evidence>
<gene>
    <name evidence="1" type="ORF">OM076_00985</name>
</gene>
<comment type="caution">
    <text evidence="1">The sequence shown here is derived from an EMBL/GenBank/DDBJ whole genome shotgun (WGS) entry which is preliminary data.</text>
</comment>
<dbReference type="AlphaFoldDB" id="A0A9X3MPE5"/>
<organism evidence="1 2">
    <name type="scientific">Solirubrobacter ginsenosidimutans</name>
    <dbReference type="NCBI Taxonomy" id="490573"/>
    <lineage>
        <taxon>Bacteria</taxon>
        <taxon>Bacillati</taxon>
        <taxon>Actinomycetota</taxon>
        <taxon>Thermoleophilia</taxon>
        <taxon>Solirubrobacterales</taxon>
        <taxon>Solirubrobacteraceae</taxon>
        <taxon>Solirubrobacter</taxon>
    </lineage>
</organism>
<proteinExistence type="predicted"/>
<dbReference type="RefSeq" id="WP_270037421.1">
    <property type="nucleotide sequence ID" value="NZ_JAPDOD010000001.1"/>
</dbReference>
<dbReference type="EMBL" id="JAPDOD010000001">
    <property type="protein sequence ID" value="MDA0158823.1"/>
    <property type="molecule type" value="Genomic_DNA"/>
</dbReference>
<keyword evidence="2" id="KW-1185">Reference proteome</keyword>